<dbReference type="Proteomes" id="UP000499080">
    <property type="component" value="Unassembled WGS sequence"/>
</dbReference>
<organism evidence="2 3">
    <name type="scientific">Araneus ventricosus</name>
    <name type="common">Orbweaver spider</name>
    <name type="synonym">Epeira ventricosa</name>
    <dbReference type="NCBI Taxonomy" id="182803"/>
    <lineage>
        <taxon>Eukaryota</taxon>
        <taxon>Metazoa</taxon>
        <taxon>Ecdysozoa</taxon>
        <taxon>Arthropoda</taxon>
        <taxon>Chelicerata</taxon>
        <taxon>Arachnida</taxon>
        <taxon>Araneae</taxon>
        <taxon>Araneomorphae</taxon>
        <taxon>Entelegynae</taxon>
        <taxon>Araneoidea</taxon>
        <taxon>Araneidae</taxon>
        <taxon>Araneus</taxon>
    </lineage>
</organism>
<gene>
    <name evidence="2" type="ORF">AVEN_230626_1</name>
</gene>
<evidence type="ECO:0000313" key="2">
    <source>
        <dbReference type="EMBL" id="GBL73619.1"/>
    </source>
</evidence>
<dbReference type="EMBL" id="BGPR01000004">
    <property type="protein sequence ID" value="GBL73619.1"/>
    <property type="molecule type" value="Genomic_DNA"/>
</dbReference>
<keyword evidence="1" id="KW-0812">Transmembrane</keyword>
<keyword evidence="1" id="KW-0472">Membrane</keyword>
<comment type="caution">
    <text evidence="2">The sequence shown here is derived from an EMBL/GenBank/DDBJ whole genome shotgun (WGS) entry which is preliminary data.</text>
</comment>
<feature type="transmembrane region" description="Helical" evidence="1">
    <location>
        <begin position="82"/>
        <end position="102"/>
    </location>
</feature>
<dbReference type="AlphaFoldDB" id="A0A4Y2A2J1"/>
<protein>
    <submittedName>
        <fullName evidence="2">Uncharacterized protein</fullName>
    </submittedName>
</protein>
<evidence type="ECO:0000256" key="1">
    <source>
        <dbReference type="SAM" id="Phobius"/>
    </source>
</evidence>
<keyword evidence="1" id="KW-1133">Transmembrane helix</keyword>
<reference evidence="2 3" key="1">
    <citation type="journal article" date="2019" name="Sci. Rep.">
        <title>Orb-weaving spider Araneus ventricosus genome elucidates the spidroin gene catalogue.</title>
        <authorList>
            <person name="Kono N."/>
            <person name="Nakamura H."/>
            <person name="Ohtoshi R."/>
            <person name="Moran D.A.P."/>
            <person name="Shinohara A."/>
            <person name="Yoshida Y."/>
            <person name="Fujiwara M."/>
            <person name="Mori M."/>
            <person name="Tomita M."/>
            <person name="Arakawa K."/>
        </authorList>
    </citation>
    <scope>NUCLEOTIDE SEQUENCE [LARGE SCALE GENOMIC DNA]</scope>
</reference>
<sequence>MREAGLSEVQELRTLGNPRGCFAPPPPVYWANDIYGAWKGRQKVKKKGSRLLEVRIRSEKTWCVHFMCMYLLFITVERKKNLVKFWMIVILCVVFSLFDFTVTTI</sequence>
<name>A0A4Y2A2J1_ARAVE</name>
<keyword evidence="3" id="KW-1185">Reference proteome</keyword>
<evidence type="ECO:0000313" key="3">
    <source>
        <dbReference type="Proteomes" id="UP000499080"/>
    </source>
</evidence>
<accession>A0A4Y2A2J1</accession>
<proteinExistence type="predicted"/>